<keyword evidence="1" id="KW-0472">Membrane</keyword>
<dbReference type="RefSeq" id="WP_028145089.1">
    <property type="nucleotide sequence ID" value="NZ_AP021854.1"/>
</dbReference>
<accession>A0ABV4G3L0</accession>
<keyword evidence="1" id="KW-1133">Transmembrane helix</keyword>
<feature type="transmembrane region" description="Helical" evidence="1">
    <location>
        <begin position="163"/>
        <end position="183"/>
    </location>
</feature>
<dbReference type="EMBL" id="JBGBZJ010000003">
    <property type="protein sequence ID" value="MEY9458485.1"/>
    <property type="molecule type" value="Genomic_DNA"/>
</dbReference>
<reference evidence="2 3" key="1">
    <citation type="submission" date="2024-07" db="EMBL/GenBank/DDBJ databases">
        <title>Genomic Encyclopedia of Type Strains, Phase V (KMG-V): Genome sequencing to study the core and pangenomes of soil and plant-associated prokaryotes.</title>
        <authorList>
            <person name="Whitman W."/>
        </authorList>
    </citation>
    <scope>NUCLEOTIDE SEQUENCE [LARGE SCALE GENOMIC DNA]</scope>
    <source>
        <strain evidence="2 3">USDA 152</strain>
    </source>
</reference>
<evidence type="ECO:0000313" key="2">
    <source>
        <dbReference type="EMBL" id="MEY9458485.1"/>
    </source>
</evidence>
<evidence type="ECO:0008006" key="4">
    <source>
        <dbReference type="Google" id="ProtNLM"/>
    </source>
</evidence>
<feature type="transmembrane region" description="Helical" evidence="1">
    <location>
        <begin position="21"/>
        <end position="39"/>
    </location>
</feature>
<keyword evidence="3" id="KW-1185">Reference proteome</keyword>
<evidence type="ECO:0000256" key="1">
    <source>
        <dbReference type="SAM" id="Phobius"/>
    </source>
</evidence>
<sequence>MKDLEMTSDTFDRAQWLKQYYFLRAAFSLAWVIAAFAIAPSSAVIAATLLIAYPAWDAAANYLDALCSGGLNQNRTQALNVLVSLATTIAVILALRVSMNWVLGIFGAWAILAGLLQLGTAVRRWRSYGAQWAMVLSGGQSALAGGFFIFQATMPAIPSIANVAGYAAVGALYFLVSAVWLTVGTWRRGAAL</sequence>
<keyword evidence="1" id="KW-0812">Transmembrane</keyword>
<dbReference type="Proteomes" id="UP001565369">
    <property type="component" value="Unassembled WGS sequence"/>
</dbReference>
<protein>
    <recommendedName>
        <fullName evidence="4">DUF308 domain-containing protein</fullName>
    </recommendedName>
</protein>
<feature type="transmembrane region" description="Helical" evidence="1">
    <location>
        <begin position="134"/>
        <end position="157"/>
    </location>
</feature>
<feature type="transmembrane region" description="Helical" evidence="1">
    <location>
        <begin position="101"/>
        <end position="122"/>
    </location>
</feature>
<evidence type="ECO:0000313" key="3">
    <source>
        <dbReference type="Proteomes" id="UP001565369"/>
    </source>
</evidence>
<gene>
    <name evidence="2" type="ORF">ABIG07_007433</name>
</gene>
<comment type="caution">
    <text evidence="2">The sequence shown here is derived from an EMBL/GenBank/DDBJ whole genome shotgun (WGS) entry which is preliminary data.</text>
</comment>
<name>A0ABV4G3L0_9BRAD</name>
<feature type="transmembrane region" description="Helical" evidence="1">
    <location>
        <begin position="45"/>
        <end position="66"/>
    </location>
</feature>
<organism evidence="2 3">
    <name type="scientific">Bradyrhizobium ottawaense</name>
    <dbReference type="NCBI Taxonomy" id="931866"/>
    <lineage>
        <taxon>Bacteria</taxon>
        <taxon>Pseudomonadati</taxon>
        <taxon>Pseudomonadota</taxon>
        <taxon>Alphaproteobacteria</taxon>
        <taxon>Hyphomicrobiales</taxon>
        <taxon>Nitrobacteraceae</taxon>
        <taxon>Bradyrhizobium</taxon>
    </lineage>
</organism>
<proteinExistence type="predicted"/>
<feature type="transmembrane region" description="Helical" evidence="1">
    <location>
        <begin position="78"/>
        <end position="95"/>
    </location>
</feature>